<dbReference type="OrthoDB" id="5326346at2759"/>
<keyword evidence="2" id="KW-1185">Reference proteome</keyword>
<evidence type="ECO:0000313" key="2">
    <source>
        <dbReference type="Proteomes" id="UP000800200"/>
    </source>
</evidence>
<proteinExistence type="predicted"/>
<organism evidence="1 2">
    <name type="scientific">Zopfia rhizophila CBS 207.26</name>
    <dbReference type="NCBI Taxonomy" id="1314779"/>
    <lineage>
        <taxon>Eukaryota</taxon>
        <taxon>Fungi</taxon>
        <taxon>Dikarya</taxon>
        <taxon>Ascomycota</taxon>
        <taxon>Pezizomycotina</taxon>
        <taxon>Dothideomycetes</taxon>
        <taxon>Dothideomycetes incertae sedis</taxon>
        <taxon>Zopfiaceae</taxon>
        <taxon>Zopfia</taxon>
    </lineage>
</organism>
<accession>A0A6A6E9G4</accession>
<gene>
    <name evidence="1" type="ORF">K469DRAFT_534191</name>
</gene>
<dbReference type="AlphaFoldDB" id="A0A6A6E9G4"/>
<protein>
    <submittedName>
        <fullName evidence="1">Uncharacterized protein</fullName>
    </submittedName>
</protein>
<evidence type="ECO:0000313" key="1">
    <source>
        <dbReference type="EMBL" id="KAF2187432.1"/>
    </source>
</evidence>
<feature type="non-terminal residue" evidence="1">
    <location>
        <position position="129"/>
    </location>
</feature>
<sequence length="129" mass="14617">YSTQWIEKLEGNIPETYSTELVQWLCISLVFSKASLFKAITRTALRQAAGPVETLGLPIRDCVAGEKSHRSVTIEQLLSGLETLLDNLRLDQTECNFECNAMQYGTLIKELRYRGLLFPRPETPFLGYS</sequence>
<feature type="non-terminal residue" evidence="1">
    <location>
        <position position="1"/>
    </location>
</feature>
<name>A0A6A6E9G4_9PEZI</name>
<dbReference type="Proteomes" id="UP000800200">
    <property type="component" value="Unassembled WGS sequence"/>
</dbReference>
<reference evidence="1" key="1">
    <citation type="journal article" date="2020" name="Stud. Mycol.">
        <title>101 Dothideomycetes genomes: a test case for predicting lifestyles and emergence of pathogens.</title>
        <authorList>
            <person name="Haridas S."/>
            <person name="Albert R."/>
            <person name="Binder M."/>
            <person name="Bloem J."/>
            <person name="Labutti K."/>
            <person name="Salamov A."/>
            <person name="Andreopoulos B."/>
            <person name="Baker S."/>
            <person name="Barry K."/>
            <person name="Bills G."/>
            <person name="Bluhm B."/>
            <person name="Cannon C."/>
            <person name="Castanera R."/>
            <person name="Culley D."/>
            <person name="Daum C."/>
            <person name="Ezra D."/>
            <person name="Gonzalez J."/>
            <person name="Henrissat B."/>
            <person name="Kuo A."/>
            <person name="Liang C."/>
            <person name="Lipzen A."/>
            <person name="Lutzoni F."/>
            <person name="Magnuson J."/>
            <person name="Mondo S."/>
            <person name="Nolan M."/>
            <person name="Ohm R."/>
            <person name="Pangilinan J."/>
            <person name="Park H.-J."/>
            <person name="Ramirez L."/>
            <person name="Alfaro M."/>
            <person name="Sun H."/>
            <person name="Tritt A."/>
            <person name="Yoshinaga Y."/>
            <person name="Zwiers L.-H."/>
            <person name="Turgeon B."/>
            <person name="Goodwin S."/>
            <person name="Spatafora J."/>
            <person name="Crous P."/>
            <person name="Grigoriev I."/>
        </authorList>
    </citation>
    <scope>NUCLEOTIDE SEQUENCE</scope>
    <source>
        <strain evidence="1">CBS 207.26</strain>
    </source>
</reference>
<dbReference type="EMBL" id="ML994627">
    <property type="protein sequence ID" value="KAF2187432.1"/>
    <property type="molecule type" value="Genomic_DNA"/>
</dbReference>